<keyword evidence="3" id="KW-0969">Cilium</keyword>
<gene>
    <name evidence="3" type="ORF">AAF454_02070</name>
</gene>
<feature type="domain" description="Type III secretion system flagellar brake protein YcgR PilZN" evidence="2">
    <location>
        <begin position="4"/>
        <end position="90"/>
    </location>
</feature>
<evidence type="ECO:0000259" key="1">
    <source>
        <dbReference type="Pfam" id="PF07238"/>
    </source>
</evidence>
<comment type="caution">
    <text evidence="3">The sequence shown here is derived from an EMBL/GenBank/DDBJ whole genome shotgun (WGS) entry which is preliminary data.</text>
</comment>
<name>A0ABU9LIK1_9BACL</name>
<dbReference type="InterPro" id="IPR009926">
    <property type="entry name" value="T3SS_YcgR_PilZN"/>
</dbReference>
<organism evidence="3 4">
    <name type="scientific">Kurthia gibsonii</name>
    <dbReference type="NCBI Taxonomy" id="33946"/>
    <lineage>
        <taxon>Bacteria</taxon>
        <taxon>Bacillati</taxon>
        <taxon>Bacillota</taxon>
        <taxon>Bacilli</taxon>
        <taxon>Bacillales</taxon>
        <taxon>Caryophanaceae</taxon>
        <taxon>Kurthia</taxon>
    </lineage>
</organism>
<protein>
    <submittedName>
        <fullName evidence="3">Flagellar brake domain-containing protein</fullName>
    </submittedName>
</protein>
<evidence type="ECO:0000259" key="2">
    <source>
        <dbReference type="Pfam" id="PF12945"/>
    </source>
</evidence>
<dbReference type="GO" id="GO:0005524">
    <property type="term" value="F:ATP binding"/>
    <property type="evidence" value="ECO:0007669"/>
    <property type="project" value="UniProtKB-KW"/>
</dbReference>
<reference evidence="3 4" key="1">
    <citation type="submission" date="2024-04" db="EMBL/GenBank/DDBJ databases">
        <authorList>
            <person name="Wu Y.S."/>
            <person name="Zhang L."/>
        </authorList>
    </citation>
    <scope>NUCLEOTIDE SEQUENCE [LARGE SCALE GENOMIC DNA]</scope>
    <source>
        <strain evidence="3 4">KG-01</strain>
    </source>
</reference>
<accession>A0ABU9LIK1</accession>
<keyword evidence="4" id="KW-1185">Reference proteome</keyword>
<sequence length="218" mass="25174">MEIKLGTNLLLAPYDEETDEKFKCKVVDQQGDILFIDYPVSTLTHRTAFLMEGTRFRASYIDEAKIGFSFKTTIMGREKGNIPTLKLALPSDEEFEKVQRREYVRVETPVDVAIYRNEHYSQYVSEDISAGGLAIIASQADQFKPLEQVELTIALPFENREEGVKYVQTSAEVIRVIDQEGVIIVPLKFMNTDEIDKQHILRFCFERQLLIRKKETKI</sequence>
<dbReference type="Proteomes" id="UP001398420">
    <property type="component" value="Unassembled WGS sequence"/>
</dbReference>
<dbReference type="EMBL" id="JBCEWA010000001">
    <property type="protein sequence ID" value="MEL5987209.1"/>
    <property type="molecule type" value="Genomic_DNA"/>
</dbReference>
<dbReference type="RefSeq" id="WP_068454450.1">
    <property type="nucleotide sequence ID" value="NZ_CP147847.1"/>
</dbReference>
<keyword evidence="3" id="KW-0547">Nucleotide-binding</keyword>
<feature type="domain" description="PilZ" evidence="1">
    <location>
        <begin position="99"/>
        <end position="206"/>
    </location>
</feature>
<keyword evidence="3" id="KW-0067">ATP-binding</keyword>
<evidence type="ECO:0000313" key="4">
    <source>
        <dbReference type="Proteomes" id="UP001398420"/>
    </source>
</evidence>
<dbReference type="Pfam" id="PF07238">
    <property type="entry name" value="PilZ"/>
    <property type="match status" value="1"/>
</dbReference>
<dbReference type="SUPFAM" id="SSF141371">
    <property type="entry name" value="PilZ domain-like"/>
    <property type="match status" value="1"/>
</dbReference>
<proteinExistence type="predicted"/>
<dbReference type="InterPro" id="IPR009875">
    <property type="entry name" value="PilZ_domain"/>
</dbReference>
<dbReference type="Gene3D" id="2.40.10.220">
    <property type="entry name" value="predicted glycosyltransferase like domains"/>
    <property type="match status" value="1"/>
</dbReference>
<keyword evidence="3" id="KW-0966">Cell projection</keyword>
<dbReference type="Pfam" id="PF12945">
    <property type="entry name" value="PilZNR"/>
    <property type="match status" value="1"/>
</dbReference>
<keyword evidence="3" id="KW-0282">Flagellum</keyword>
<evidence type="ECO:0000313" key="3">
    <source>
        <dbReference type="EMBL" id="MEL5987209.1"/>
    </source>
</evidence>